<dbReference type="AlphaFoldDB" id="A0A4U5NZC7"/>
<accession>A0A4U5NZC7</accession>
<name>A0A4U5NZC7_STECR</name>
<protein>
    <submittedName>
        <fullName evidence="1">Uncharacterized protein</fullName>
    </submittedName>
</protein>
<comment type="caution">
    <text evidence="1">The sequence shown here is derived from an EMBL/GenBank/DDBJ whole genome shotgun (WGS) entry which is preliminary data.</text>
</comment>
<dbReference type="Proteomes" id="UP000298663">
    <property type="component" value="Unassembled WGS sequence"/>
</dbReference>
<evidence type="ECO:0000313" key="2">
    <source>
        <dbReference type="Proteomes" id="UP000298663"/>
    </source>
</evidence>
<proteinExistence type="predicted"/>
<gene>
    <name evidence="1" type="ORF">L596_012939</name>
</gene>
<organism evidence="1 2">
    <name type="scientific">Steinernema carpocapsae</name>
    <name type="common">Entomopathogenic nematode</name>
    <dbReference type="NCBI Taxonomy" id="34508"/>
    <lineage>
        <taxon>Eukaryota</taxon>
        <taxon>Metazoa</taxon>
        <taxon>Ecdysozoa</taxon>
        <taxon>Nematoda</taxon>
        <taxon>Chromadorea</taxon>
        <taxon>Rhabditida</taxon>
        <taxon>Tylenchina</taxon>
        <taxon>Panagrolaimomorpha</taxon>
        <taxon>Strongyloidoidea</taxon>
        <taxon>Steinernematidae</taxon>
        <taxon>Steinernema</taxon>
    </lineage>
</organism>
<keyword evidence="2" id="KW-1185">Reference proteome</keyword>
<reference evidence="1 2" key="1">
    <citation type="journal article" date="2015" name="Genome Biol.">
        <title>Comparative genomics of Steinernema reveals deeply conserved gene regulatory networks.</title>
        <authorList>
            <person name="Dillman A.R."/>
            <person name="Macchietto M."/>
            <person name="Porter C.F."/>
            <person name="Rogers A."/>
            <person name="Williams B."/>
            <person name="Antoshechkin I."/>
            <person name="Lee M.M."/>
            <person name="Goodwin Z."/>
            <person name="Lu X."/>
            <person name="Lewis E.E."/>
            <person name="Goodrich-Blair H."/>
            <person name="Stock S.P."/>
            <person name="Adams B.J."/>
            <person name="Sternberg P.W."/>
            <person name="Mortazavi A."/>
        </authorList>
    </citation>
    <scope>NUCLEOTIDE SEQUENCE [LARGE SCALE GENOMIC DNA]</scope>
    <source>
        <strain evidence="1 2">ALL</strain>
    </source>
</reference>
<reference evidence="1 2" key="2">
    <citation type="journal article" date="2019" name="G3 (Bethesda)">
        <title>Hybrid Assembly of the Genome of the Entomopathogenic Nematode Steinernema carpocapsae Identifies the X-Chromosome.</title>
        <authorList>
            <person name="Serra L."/>
            <person name="Macchietto M."/>
            <person name="Macias-Munoz A."/>
            <person name="McGill C.J."/>
            <person name="Rodriguez I.M."/>
            <person name="Rodriguez B."/>
            <person name="Murad R."/>
            <person name="Mortazavi A."/>
        </authorList>
    </citation>
    <scope>NUCLEOTIDE SEQUENCE [LARGE SCALE GENOMIC DNA]</scope>
    <source>
        <strain evidence="1 2">ALL</strain>
    </source>
</reference>
<evidence type="ECO:0000313" key="1">
    <source>
        <dbReference type="EMBL" id="TKR88741.1"/>
    </source>
</evidence>
<sequence length="78" mass="8808">MADEETGLFATRLARRPMSPIAYISGTQTKVAADKHSRSSRDVSALEAVIMRTARLIRSQKMQNGAERWQLGVVRDYR</sequence>
<dbReference type="EMBL" id="AZBU02000003">
    <property type="protein sequence ID" value="TKR88741.1"/>
    <property type="molecule type" value="Genomic_DNA"/>
</dbReference>